<dbReference type="PANTHER" id="PTHR33495:SF2">
    <property type="entry name" value="ANTI-SIGMA FACTOR ANTAGONIST TM_1081-RELATED"/>
    <property type="match status" value="1"/>
</dbReference>
<evidence type="ECO:0000256" key="1">
    <source>
        <dbReference type="SAM" id="MobiDB-lite"/>
    </source>
</evidence>
<dbReference type="SUPFAM" id="SSF52091">
    <property type="entry name" value="SpoIIaa-like"/>
    <property type="match status" value="1"/>
</dbReference>
<dbReference type="EMBL" id="JAAFYZ010000016">
    <property type="protein sequence ID" value="MBS2546636.1"/>
    <property type="molecule type" value="Genomic_DNA"/>
</dbReference>
<dbReference type="PROSITE" id="PS50801">
    <property type="entry name" value="STAS"/>
    <property type="match status" value="1"/>
</dbReference>
<comment type="caution">
    <text evidence="3">The sequence shown here is derived from an EMBL/GenBank/DDBJ whole genome shotgun (WGS) entry which is preliminary data.</text>
</comment>
<feature type="domain" description="STAS" evidence="2">
    <location>
        <begin position="1"/>
        <end position="98"/>
    </location>
</feature>
<gene>
    <name evidence="3" type="ORF">KGQ19_07125</name>
</gene>
<dbReference type="InterPro" id="IPR002645">
    <property type="entry name" value="STAS_dom"/>
</dbReference>
<dbReference type="InterPro" id="IPR036513">
    <property type="entry name" value="STAS_dom_sf"/>
</dbReference>
<evidence type="ECO:0000313" key="4">
    <source>
        <dbReference type="Proteomes" id="UP000730482"/>
    </source>
</evidence>
<reference evidence="3 4" key="1">
    <citation type="submission" date="2020-02" db="EMBL/GenBank/DDBJ databases">
        <title>Acidophilic actinobacteria isolated from forest soil.</title>
        <authorList>
            <person name="Golinska P."/>
        </authorList>
    </citation>
    <scope>NUCLEOTIDE SEQUENCE [LARGE SCALE GENOMIC DNA]</scope>
    <source>
        <strain evidence="3 4">NL8</strain>
    </source>
</reference>
<keyword evidence="4" id="KW-1185">Reference proteome</keyword>
<evidence type="ECO:0000259" key="2">
    <source>
        <dbReference type="PROSITE" id="PS50801"/>
    </source>
</evidence>
<feature type="region of interest" description="Disordered" evidence="1">
    <location>
        <begin position="111"/>
        <end position="156"/>
    </location>
</feature>
<accession>A0ABS5KKR6</accession>
<proteinExistence type="predicted"/>
<dbReference type="InterPro" id="IPR058548">
    <property type="entry name" value="MlaB-like_STAS"/>
</dbReference>
<dbReference type="Proteomes" id="UP000730482">
    <property type="component" value="Unassembled WGS sequence"/>
</dbReference>
<evidence type="ECO:0000313" key="3">
    <source>
        <dbReference type="EMBL" id="MBS2546636.1"/>
    </source>
</evidence>
<feature type="compositionally biased region" description="Basic and acidic residues" evidence="1">
    <location>
        <begin position="147"/>
        <end position="156"/>
    </location>
</feature>
<dbReference type="Pfam" id="PF13466">
    <property type="entry name" value="STAS_2"/>
    <property type="match status" value="1"/>
</dbReference>
<dbReference type="Gene3D" id="3.30.750.24">
    <property type="entry name" value="STAS domain"/>
    <property type="match status" value="1"/>
</dbReference>
<dbReference type="PANTHER" id="PTHR33495">
    <property type="entry name" value="ANTI-SIGMA FACTOR ANTAGONIST TM_1081-RELATED-RELATED"/>
    <property type="match status" value="1"/>
</dbReference>
<protein>
    <submittedName>
        <fullName evidence="3">STAS domain-containing protein</fullName>
    </submittedName>
</protein>
<sequence>MLVGELDIATAVHPVLAGHLEPSGATGREYVVADVAGLEFCDCAGLAALLWIHRRAVARGGWLRLSAATPRMRKLLRVSMLSHVLLCYPGIAEAFADVAVPDDCPVAHTGFDESGAWRGDPSRPGRPGVAAGQTGVPGGGPNSVPADEGRAAESEP</sequence>
<organism evidence="3 4">
    <name type="scientific">Catenulispora pinistramenti</name>
    <dbReference type="NCBI Taxonomy" id="2705254"/>
    <lineage>
        <taxon>Bacteria</taxon>
        <taxon>Bacillati</taxon>
        <taxon>Actinomycetota</taxon>
        <taxon>Actinomycetes</taxon>
        <taxon>Catenulisporales</taxon>
        <taxon>Catenulisporaceae</taxon>
        <taxon>Catenulispora</taxon>
    </lineage>
</organism>
<dbReference type="CDD" id="cd07043">
    <property type="entry name" value="STAS_anti-anti-sigma_factors"/>
    <property type="match status" value="1"/>
</dbReference>
<name>A0ABS5KKR6_9ACTN</name>
<dbReference type="RefSeq" id="WP_212008282.1">
    <property type="nucleotide sequence ID" value="NZ_JAAFYZ010000016.1"/>
</dbReference>